<dbReference type="EMBL" id="LOEE01000055">
    <property type="protein sequence ID" value="KXG74386.1"/>
    <property type="molecule type" value="Genomic_DNA"/>
</dbReference>
<evidence type="ECO:0000256" key="4">
    <source>
        <dbReference type="ARBA" id="ARBA00022801"/>
    </source>
</evidence>
<evidence type="ECO:0000256" key="9">
    <source>
        <dbReference type="SAM" id="Coils"/>
    </source>
</evidence>
<dbReference type="PROSITE" id="PS00486">
    <property type="entry name" value="DNA_MISMATCH_REPAIR_2"/>
    <property type="match status" value="1"/>
</dbReference>
<evidence type="ECO:0000256" key="8">
    <source>
        <dbReference type="HAMAP-Rule" id="MF_00092"/>
    </source>
</evidence>
<name>A0A140L1G1_9FIRM</name>
<organism evidence="11 12">
    <name type="scientific">Thermotalea metallivorans</name>
    <dbReference type="NCBI Taxonomy" id="520762"/>
    <lineage>
        <taxon>Bacteria</taxon>
        <taxon>Bacillati</taxon>
        <taxon>Bacillota</taxon>
        <taxon>Clostridia</taxon>
        <taxon>Peptostreptococcales</taxon>
        <taxon>Thermotaleaceae</taxon>
        <taxon>Thermotalea</taxon>
    </lineage>
</organism>
<dbReference type="CDD" id="cd06503">
    <property type="entry name" value="ATP-synt_Fo_b"/>
    <property type="match status" value="1"/>
</dbReference>
<keyword evidence="7 8" id="KW-0238">DNA-binding</keyword>
<dbReference type="GO" id="GO:0005524">
    <property type="term" value="F:ATP binding"/>
    <property type="evidence" value="ECO:0007669"/>
    <property type="project" value="UniProtKB-UniRule"/>
</dbReference>
<dbReference type="GO" id="GO:0030983">
    <property type="term" value="F:mismatched DNA binding"/>
    <property type="evidence" value="ECO:0007669"/>
    <property type="project" value="InterPro"/>
</dbReference>
<comment type="caution">
    <text evidence="11">The sequence shown here is derived from an EMBL/GenBank/DDBJ whole genome shotgun (WGS) entry which is preliminary data.</text>
</comment>
<dbReference type="AlphaFoldDB" id="A0A140L1G1"/>
<dbReference type="GO" id="GO:0140664">
    <property type="term" value="F:ATP-dependent DNA damage sensor activity"/>
    <property type="evidence" value="ECO:0007669"/>
    <property type="project" value="InterPro"/>
</dbReference>
<dbReference type="InterPro" id="IPR036187">
    <property type="entry name" value="DNA_mismatch_repair_MutS_sf"/>
</dbReference>
<dbReference type="CDD" id="cd03280">
    <property type="entry name" value="ABC_MutS2"/>
    <property type="match status" value="1"/>
</dbReference>
<keyword evidence="5 8" id="KW-0067">ATP-binding</keyword>
<comment type="function">
    <text evidence="8">Acts as a ribosome collision sensor, splitting the ribosome into its 2 subunits. Detects stalled/collided 70S ribosomes which it binds and splits by an ATP-hydrolysis driven conformational change. Acts upstream of the ribosome quality control system (RQC), a ribosome-associated complex that mediates the extraction of incompletely synthesized nascent chains from stalled ribosomes and their subsequent degradation. Probably generates substrates for RQC.</text>
</comment>
<dbReference type="FunFam" id="3.40.50.300:FF:000830">
    <property type="entry name" value="Endonuclease MutS2"/>
    <property type="match status" value="1"/>
</dbReference>
<keyword evidence="4 8" id="KW-0378">Hydrolase</keyword>
<dbReference type="HAMAP" id="MF_00092">
    <property type="entry name" value="MutS2"/>
    <property type="match status" value="1"/>
</dbReference>
<feature type="domain" description="Smr" evidence="10">
    <location>
        <begin position="717"/>
        <end position="792"/>
    </location>
</feature>
<dbReference type="Pfam" id="PF20297">
    <property type="entry name" value="MSSS"/>
    <property type="match status" value="1"/>
</dbReference>
<dbReference type="SMART" id="SM00463">
    <property type="entry name" value="SMR"/>
    <property type="match status" value="1"/>
</dbReference>
<gene>
    <name evidence="11" type="primary">mutS2_2</name>
    <name evidence="8" type="synonym">mutS2</name>
    <name evidence="8" type="synonym">rqcU</name>
    <name evidence="11" type="ORF">AN619_23690</name>
</gene>
<evidence type="ECO:0000259" key="10">
    <source>
        <dbReference type="PROSITE" id="PS50828"/>
    </source>
</evidence>
<evidence type="ECO:0000313" key="12">
    <source>
        <dbReference type="Proteomes" id="UP000070456"/>
    </source>
</evidence>
<keyword evidence="12" id="KW-1185">Reference proteome</keyword>
<dbReference type="InterPro" id="IPR036063">
    <property type="entry name" value="Smr_dom_sf"/>
</dbReference>
<dbReference type="SMART" id="SM00533">
    <property type="entry name" value="MUTSd"/>
    <property type="match status" value="1"/>
</dbReference>
<dbReference type="Proteomes" id="UP000070456">
    <property type="component" value="Unassembled WGS sequence"/>
</dbReference>
<keyword evidence="1 8" id="KW-0540">Nuclease</keyword>
<feature type="binding site" evidence="8">
    <location>
        <begin position="335"/>
        <end position="342"/>
    </location>
    <ligand>
        <name>ATP</name>
        <dbReference type="ChEBI" id="CHEBI:30616"/>
    </ligand>
</feature>
<comment type="subunit">
    <text evidence="8">Homodimer. Binds to stalled ribosomes, contacting rRNA.</text>
</comment>
<keyword evidence="3 8" id="KW-0547">Nucleotide-binding</keyword>
<dbReference type="GO" id="GO:0072344">
    <property type="term" value="P:rescue of stalled ribosome"/>
    <property type="evidence" value="ECO:0007669"/>
    <property type="project" value="UniProtKB-UniRule"/>
</dbReference>
<dbReference type="GO" id="GO:0004519">
    <property type="term" value="F:endonuclease activity"/>
    <property type="evidence" value="ECO:0007669"/>
    <property type="project" value="UniProtKB-UniRule"/>
</dbReference>
<dbReference type="PANTHER" id="PTHR48466">
    <property type="entry name" value="OS10G0509000 PROTEIN-RELATED"/>
    <property type="match status" value="1"/>
</dbReference>
<dbReference type="InterPro" id="IPR027417">
    <property type="entry name" value="P-loop_NTPase"/>
</dbReference>
<dbReference type="EC" id="3.1.-.-" evidence="8"/>
<dbReference type="SUPFAM" id="SSF48334">
    <property type="entry name" value="DNA repair protein MutS, domain III"/>
    <property type="match status" value="1"/>
</dbReference>
<dbReference type="PANTHER" id="PTHR48466:SF2">
    <property type="entry name" value="OS10G0509000 PROTEIN"/>
    <property type="match status" value="1"/>
</dbReference>
<accession>A0A140L1G1</accession>
<dbReference type="GO" id="GO:0006298">
    <property type="term" value="P:mismatch repair"/>
    <property type="evidence" value="ECO:0007669"/>
    <property type="project" value="InterPro"/>
</dbReference>
<proteinExistence type="inferred from homology"/>
<dbReference type="SUPFAM" id="SSF160443">
    <property type="entry name" value="SMR domain-like"/>
    <property type="match status" value="1"/>
</dbReference>
<dbReference type="GO" id="GO:0043023">
    <property type="term" value="F:ribosomal large subunit binding"/>
    <property type="evidence" value="ECO:0007669"/>
    <property type="project" value="UniProtKB-UniRule"/>
</dbReference>
<evidence type="ECO:0000313" key="11">
    <source>
        <dbReference type="EMBL" id="KXG74386.1"/>
    </source>
</evidence>
<dbReference type="NCBIfam" id="TIGR01069">
    <property type="entry name" value="mutS2"/>
    <property type="match status" value="1"/>
</dbReference>
<dbReference type="Gene3D" id="3.40.50.300">
    <property type="entry name" value="P-loop containing nucleotide triphosphate hydrolases"/>
    <property type="match status" value="1"/>
</dbReference>
<dbReference type="Gene3D" id="3.30.1370.110">
    <property type="match status" value="1"/>
</dbReference>
<comment type="function">
    <text evidence="8">Endonuclease that is involved in the suppression of homologous recombination and thus may have a key role in the control of bacterial genetic diversity.</text>
</comment>
<dbReference type="Pfam" id="PF01713">
    <property type="entry name" value="Smr"/>
    <property type="match status" value="1"/>
</dbReference>
<dbReference type="InterPro" id="IPR007696">
    <property type="entry name" value="DNA_mismatch_repair_MutS_core"/>
</dbReference>
<dbReference type="SUPFAM" id="SSF52540">
    <property type="entry name" value="P-loop containing nucleoside triphosphate hydrolases"/>
    <property type="match status" value="1"/>
</dbReference>
<dbReference type="PROSITE" id="PS50828">
    <property type="entry name" value="SMR"/>
    <property type="match status" value="1"/>
</dbReference>
<evidence type="ECO:0000256" key="7">
    <source>
        <dbReference type="ARBA" id="ARBA00023125"/>
    </source>
</evidence>
<keyword evidence="2 8" id="KW-0699">rRNA-binding</keyword>
<evidence type="ECO:0000256" key="1">
    <source>
        <dbReference type="ARBA" id="ARBA00022722"/>
    </source>
</evidence>
<dbReference type="GO" id="GO:0016887">
    <property type="term" value="F:ATP hydrolysis activity"/>
    <property type="evidence" value="ECO:0007669"/>
    <property type="project" value="InterPro"/>
</dbReference>
<dbReference type="PIRSF" id="PIRSF005814">
    <property type="entry name" value="MutS_YshD"/>
    <property type="match status" value="1"/>
</dbReference>
<dbReference type="InterPro" id="IPR005747">
    <property type="entry name" value="MutS2"/>
</dbReference>
<dbReference type="InterPro" id="IPR045076">
    <property type="entry name" value="MutS"/>
</dbReference>
<dbReference type="RefSeq" id="WP_068557186.1">
    <property type="nucleotide sequence ID" value="NZ_LOEE01000055.1"/>
</dbReference>
<dbReference type="OrthoDB" id="9808166at2"/>
<feature type="coiled-coil region" evidence="9">
    <location>
        <begin position="523"/>
        <end position="620"/>
    </location>
</feature>
<keyword evidence="8 11" id="KW-0255">Endonuclease</keyword>
<dbReference type="GO" id="GO:0019843">
    <property type="term" value="F:rRNA binding"/>
    <property type="evidence" value="ECO:0007669"/>
    <property type="project" value="UniProtKB-UniRule"/>
</dbReference>
<keyword evidence="6 8" id="KW-0694">RNA-binding</keyword>
<comment type="similarity">
    <text evidence="8">Belongs to the DNA mismatch repair MutS family. MutS2 subfamily.</text>
</comment>
<evidence type="ECO:0000256" key="2">
    <source>
        <dbReference type="ARBA" id="ARBA00022730"/>
    </source>
</evidence>
<dbReference type="InterPro" id="IPR002625">
    <property type="entry name" value="Smr_dom"/>
</dbReference>
<reference evidence="11 12" key="1">
    <citation type="submission" date="2015-12" db="EMBL/GenBank/DDBJ databases">
        <title>Draft genome sequence of the thermoanaerobe Thermotalea metallivorans, an isolate from the runoff channel of the Great Artesian Basin, Australia.</title>
        <authorList>
            <person name="Patel B.K."/>
        </authorList>
    </citation>
    <scope>NUCLEOTIDE SEQUENCE [LARGE SCALE GENOMIC DNA]</scope>
    <source>
        <strain evidence="11 12">B2-1</strain>
    </source>
</reference>
<evidence type="ECO:0000256" key="5">
    <source>
        <dbReference type="ARBA" id="ARBA00022840"/>
    </source>
</evidence>
<dbReference type="SMART" id="SM00534">
    <property type="entry name" value="MUTSac"/>
    <property type="match status" value="1"/>
</dbReference>
<dbReference type="InterPro" id="IPR046893">
    <property type="entry name" value="MSSS"/>
</dbReference>
<dbReference type="Pfam" id="PF00488">
    <property type="entry name" value="MutS_V"/>
    <property type="match status" value="1"/>
</dbReference>
<dbReference type="PATRIC" id="fig|520762.4.peg.2611"/>
<dbReference type="STRING" id="520762.AN619_23690"/>
<dbReference type="GO" id="GO:0045910">
    <property type="term" value="P:negative regulation of DNA recombination"/>
    <property type="evidence" value="ECO:0007669"/>
    <property type="project" value="InterPro"/>
</dbReference>
<keyword evidence="9" id="KW-0175">Coiled coil</keyword>
<dbReference type="InterPro" id="IPR000432">
    <property type="entry name" value="DNA_mismatch_repair_MutS_C"/>
</dbReference>
<evidence type="ECO:0000256" key="6">
    <source>
        <dbReference type="ARBA" id="ARBA00022884"/>
    </source>
</evidence>
<dbReference type="EC" id="3.6.4.-" evidence="8"/>
<protein>
    <recommendedName>
        <fullName evidence="8">Endonuclease MutS2</fullName>
        <ecNumber evidence="8">3.1.-.-</ecNumber>
    </recommendedName>
    <alternativeName>
        <fullName evidence="8">Ribosome-associated protein quality control-upstream factor</fullName>
        <shortName evidence="8">RQC-upstream factor</shortName>
        <shortName evidence="8">RqcU</shortName>
        <ecNumber evidence="8">3.6.4.-</ecNumber>
    </alternativeName>
</protein>
<evidence type="ECO:0000256" key="3">
    <source>
        <dbReference type="ARBA" id="ARBA00022741"/>
    </source>
</evidence>
<sequence length="792" mass="89028">MNSRTLRVLEFEKIRNMLLEKVESGLGRELAEKLEPSADYDTVVAWQKETSEAASLLIQRGNISLGGIHDLSYHVRRAEIGSFLYPGQLLEVSDTLRAARKLKAMFKESKEGEGRYPILENYIGQLNTMKTIEDRIQECIISDEEISDHASPTLRNIRRQMEAKHAAIRNKLNSIISSSQNQKYLQEAIITQRQDRYVVPVKQEYRSNFPGLIHDQSSSGATLFIEPMAIVELNNELRELKVKEQIEIERILRELTALVGEKASEIRENQEILKQLDFIFAKGRLSVKMRAIEPELNPQGYLRIKNGRHPLLDEKKVVPTNIWNGDSFSTLIITGPNTGGKTVTLKTVGLLTLMAQSGLHVPADFGTKLAVFQQIFADIGDEQSIEQSLSTFSSHMTNIVEILNQVEKKALVLLDELGAGTDPTEGAALAMAILDYLYALGVRTIATTHYTELKQYALTTKGVQNASVEFDVETLSPTYRLLIGVPGKSNAFEISKRLGLSQNIIDKAKEFISKEDIAFEDILATIEKNKQIAEQEKEEAIRLRLMIQQQKEEYERKLGRLEEQREKILREAREEARKILKEAKEASDQIIKELRTLSQELEEKEKNRRIEEARKSLREKLDHVEGGLGVKMISPVSTKPPKQLKPGDTVVILSLNQKGSVVTAPDENGNVMVQVGIMKIDVNIENLRLDKEEKEQARKTGTGKIVKSKAENIQTSIDLRGQVLEEALLNTDKYLDDAYIAGLHEVTIIHGKGTGVLRDGIKQLLRGHRNVKSFREGAYGEGGAGVTIVELK</sequence>